<name>A0A9X3C136_9FLAO</name>
<dbReference type="Proteomes" id="UP001151133">
    <property type="component" value="Unassembled WGS sequence"/>
</dbReference>
<keyword evidence="2" id="KW-1185">Reference proteome</keyword>
<evidence type="ECO:0000313" key="1">
    <source>
        <dbReference type="EMBL" id="MCV9931841.1"/>
    </source>
</evidence>
<gene>
    <name evidence="1" type="ORF">OIU80_06050</name>
</gene>
<dbReference type="AlphaFoldDB" id="A0A9X3C136"/>
<reference evidence="1" key="1">
    <citation type="submission" date="2022-10" db="EMBL/GenBank/DDBJ databases">
        <title>Two novel species of Flavobacterium.</title>
        <authorList>
            <person name="Liu Q."/>
            <person name="Xin Y.-H."/>
        </authorList>
    </citation>
    <scope>NUCLEOTIDE SEQUENCE</scope>
    <source>
        <strain evidence="1">LS1R47</strain>
    </source>
</reference>
<accession>A0A9X3C136</accession>
<dbReference type="EMBL" id="JAOZEV010000003">
    <property type="protein sequence ID" value="MCV9931841.1"/>
    <property type="molecule type" value="Genomic_DNA"/>
</dbReference>
<proteinExistence type="predicted"/>
<evidence type="ECO:0000313" key="2">
    <source>
        <dbReference type="Proteomes" id="UP001151133"/>
    </source>
</evidence>
<dbReference type="RefSeq" id="WP_264286149.1">
    <property type="nucleotide sequence ID" value="NZ_JAOZEV010000003.1"/>
</dbReference>
<comment type="caution">
    <text evidence="1">The sequence shown here is derived from an EMBL/GenBank/DDBJ whole genome shotgun (WGS) entry which is preliminary data.</text>
</comment>
<protein>
    <submittedName>
        <fullName evidence="1">Uncharacterized protein</fullName>
    </submittedName>
</protein>
<sequence>MVNPAIIILDVEFGAGADFKLIRKNEWFSIGGNANGTAKSEVASIGWIDGDFQYSTFKEGVWLNCTATGYVIFLGKKIEMPPYYKKISVIKP</sequence>
<organism evidence="1 2">
    <name type="scientific">Flavobacterium frigoritolerans</name>
    <dbReference type="NCBI Taxonomy" id="2987686"/>
    <lineage>
        <taxon>Bacteria</taxon>
        <taxon>Pseudomonadati</taxon>
        <taxon>Bacteroidota</taxon>
        <taxon>Flavobacteriia</taxon>
        <taxon>Flavobacteriales</taxon>
        <taxon>Flavobacteriaceae</taxon>
        <taxon>Flavobacterium</taxon>
    </lineage>
</organism>